<proteinExistence type="predicted"/>
<name>A0A1M6K8N2_9BACT</name>
<keyword evidence="1" id="KW-0489">Methyltransferase</keyword>
<protein>
    <submittedName>
        <fullName evidence="1">Methyltransferase domain-containing protein</fullName>
    </submittedName>
</protein>
<sequence length="234" mass="26014">MSDPIGQAISDFYKNGTAPDILINTNYTEGEILPPAYFFRTWGEMPKIEKTAIKNCQGKILDVGAAAGSHALELQKQGFDVTALEKSELAAAVMKKRGVEKVVCADVFHFKETGFDTILLLMNGTGIGQTIDGLKKMLLHLKSLLNEGGQMLIDSSDIHYLFEEEDGSLWIDLANDNYYGEMDYELVYKNHSTQFKWLFTDLETLAKTAGEAGLNCQLIEKGEQNDFLVRLTLG</sequence>
<accession>A0A1M6K8N2</accession>
<dbReference type="RefSeq" id="WP_073170664.1">
    <property type="nucleotide sequence ID" value="NZ_FQZE01000022.1"/>
</dbReference>
<dbReference type="Proteomes" id="UP000184050">
    <property type="component" value="Unassembled WGS sequence"/>
</dbReference>
<dbReference type="OrthoDB" id="1143568at2"/>
<dbReference type="SUPFAM" id="SSF53335">
    <property type="entry name" value="S-adenosyl-L-methionine-dependent methyltransferases"/>
    <property type="match status" value="1"/>
</dbReference>
<dbReference type="AlphaFoldDB" id="A0A1M6K8N2"/>
<evidence type="ECO:0000313" key="1">
    <source>
        <dbReference type="EMBL" id="SHJ55210.1"/>
    </source>
</evidence>
<dbReference type="Gene3D" id="3.40.50.150">
    <property type="entry name" value="Vaccinia Virus protein VP39"/>
    <property type="match status" value="1"/>
</dbReference>
<dbReference type="GO" id="GO:0032259">
    <property type="term" value="P:methylation"/>
    <property type="evidence" value="ECO:0007669"/>
    <property type="project" value="UniProtKB-KW"/>
</dbReference>
<evidence type="ECO:0000313" key="2">
    <source>
        <dbReference type="Proteomes" id="UP000184050"/>
    </source>
</evidence>
<keyword evidence="1" id="KW-0808">Transferase</keyword>
<dbReference type="STRING" id="1168035.SAMN05444280_12274"/>
<dbReference type="EMBL" id="FQZE01000022">
    <property type="protein sequence ID" value="SHJ55210.1"/>
    <property type="molecule type" value="Genomic_DNA"/>
</dbReference>
<dbReference type="InterPro" id="IPR029063">
    <property type="entry name" value="SAM-dependent_MTases_sf"/>
</dbReference>
<reference evidence="1 2" key="1">
    <citation type="submission" date="2016-11" db="EMBL/GenBank/DDBJ databases">
        <authorList>
            <person name="Jaros S."/>
            <person name="Januszkiewicz K."/>
            <person name="Wedrychowicz H."/>
        </authorList>
    </citation>
    <scope>NUCLEOTIDE SEQUENCE [LARGE SCALE GENOMIC DNA]</scope>
    <source>
        <strain evidence="1 2">DSM 27063</strain>
    </source>
</reference>
<dbReference type="CDD" id="cd02440">
    <property type="entry name" value="AdoMet_MTases"/>
    <property type="match status" value="1"/>
</dbReference>
<gene>
    <name evidence="1" type="ORF">SAMN05444280_12274</name>
</gene>
<dbReference type="GO" id="GO:0008168">
    <property type="term" value="F:methyltransferase activity"/>
    <property type="evidence" value="ECO:0007669"/>
    <property type="project" value="UniProtKB-KW"/>
</dbReference>
<dbReference type="Pfam" id="PF13489">
    <property type="entry name" value="Methyltransf_23"/>
    <property type="match status" value="1"/>
</dbReference>
<keyword evidence="2" id="KW-1185">Reference proteome</keyword>
<organism evidence="1 2">
    <name type="scientific">Tangfeifania diversioriginum</name>
    <dbReference type="NCBI Taxonomy" id="1168035"/>
    <lineage>
        <taxon>Bacteria</taxon>
        <taxon>Pseudomonadati</taxon>
        <taxon>Bacteroidota</taxon>
        <taxon>Bacteroidia</taxon>
        <taxon>Marinilabiliales</taxon>
        <taxon>Prolixibacteraceae</taxon>
        <taxon>Tangfeifania</taxon>
    </lineage>
</organism>